<evidence type="ECO:0000256" key="5">
    <source>
        <dbReference type="ARBA" id="ARBA00049233"/>
    </source>
</evidence>
<dbReference type="GO" id="GO:0047837">
    <property type="term" value="F:D-xylose 1-dehydrogenase (NADP+) activity"/>
    <property type="evidence" value="ECO:0007669"/>
    <property type="project" value="UniProtKB-EC"/>
</dbReference>
<dbReference type="InterPro" id="IPR036291">
    <property type="entry name" value="NAD(P)-bd_dom_sf"/>
</dbReference>
<evidence type="ECO:0000313" key="9">
    <source>
        <dbReference type="Proteomes" id="UP000008370"/>
    </source>
</evidence>
<name>K5WUP2_PHACS</name>
<evidence type="ECO:0000256" key="1">
    <source>
        <dbReference type="ARBA" id="ARBA00010928"/>
    </source>
</evidence>
<dbReference type="InterPro" id="IPR055170">
    <property type="entry name" value="GFO_IDH_MocA-like_dom"/>
</dbReference>
<dbReference type="SUPFAM" id="SSF51735">
    <property type="entry name" value="NAD(P)-binding Rossmann-fold domains"/>
    <property type="match status" value="1"/>
</dbReference>
<proteinExistence type="inferred from homology"/>
<organism evidence="8 9">
    <name type="scientific">Phanerochaete carnosa (strain HHB-10118-sp)</name>
    <name type="common">White-rot fungus</name>
    <name type="synonym">Peniophora carnosa</name>
    <dbReference type="NCBI Taxonomy" id="650164"/>
    <lineage>
        <taxon>Eukaryota</taxon>
        <taxon>Fungi</taxon>
        <taxon>Dikarya</taxon>
        <taxon>Basidiomycota</taxon>
        <taxon>Agaricomycotina</taxon>
        <taxon>Agaricomycetes</taxon>
        <taxon>Polyporales</taxon>
        <taxon>Phanerochaetaceae</taxon>
        <taxon>Phanerochaete</taxon>
    </lineage>
</organism>
<dbReference type="Pfam" id="PF22725">
    <property type="entry name" value="GFO_IDH_MocA_C3"/>
    <property type="match status" value="1"/>
</dbReference>
<dbReference type="STRING" id="650164.K5WUP2"/>
<dbReference type="EMBL" id="JH930473">
    <property type="protein sequence ID" value="EKM54182.1"/>
    <property type="molecule type" value="Genomic_DNA"/>
</dbReference>
<gene>
    <name evidence="8" type="ORF">PHACADRAFT_210000</name>
</gene>
<accession>K5WUP2</accession>
<dbReference type="Gene3D" id="3.30.360.10">
    <property type="entry name" value="Dihydrodipicolinate Reductase, domain 2"/>
    <property type="match status" value="1"/>
</dbReference>
<sequence>MASIYGFVQRLYKASVPPRCAKSTDSPMIRFGILGAANIAPAALLKPVLSHPEAVVYAVAARSLEKAQAFARKHSIEKAYGGPTAYQELLDDPNVDAIYNPLPNGLHYEWTMKALHAGKHVLLEKPSSDTADETREMFEYAKSKGLVLLEAFHYRFHPAIHRVKAILDNGELGAIKHVEVTMKLPKGFAADDDIRFNYELGGGIMMDMGCYTVNCLRYILGTDPLEVLSSISDLMPTNDGSPSKVDTGTTATFAFPGDATGTVTCHMRVPYMLGFIPHFPTILLTVHCENGELKMFNFVMPSMYHTIEVSAGDWKGNKSMKKRIEKVYKPTEPGAKGEEWWTTYRYQLEAFVDKVKGLTPEYWLPAEDAISNMTWVEKVYEKTGLGSRPQSNFKLPIP</sequence>
<dbReference type="PANTHER" id="PTHR22604:SF105">
    <property type="entry name" value="TRANS-1,2-DIHYDROBENZENE-1,2-DIOL DEHYDROGENASE"/>
    <property type="match status" value="1"/>
</dbReference>
<dbReference type="Pfam" id="PF01408">
    <property type="entry name" value="GFO_IDH_MocA"/>
    <property type="match status" value="1"/>
</dbReference>
<dbReference type="RefSeq" id="XP_007396882.1">
    <property type="nucleotide sequence ID" value="XM_007396820.1"/>
</dbReference>
<evidence type="ECO:0000256" key="4">
    <source>
        <dbReference type="ARBA" id="ARBA00042988"/>
    </source>
</evidence>
<evidence type="ECO:0000259" key="7">
    <source>
        <dbReference type="Pfam" id="PF22725"/>
    </source>
</evidence>
<comment type="similarity">
    <text evidence="1">Belongs to the Gfo/Idh/MocA family.</text>
</comment>
<dbReference type="PANTHER" id="PTHR22604">
    <property type="entry name" value="OXIDOREDUCTASES"/>
    <property type="match status" value="1"/>
</dbReference>
<feature type="domain" description="GFO/IDH/MocA-like oxidoreductase" evidence="7">
    <location>
        <begin position="161"/>
        <end position="293"/>
    </location>
</feature>
<evidence type="ECO:0000259" key="6">
    <source>
        <dbReference type="Pfam" id="PF01408"/>
    </source>
</evidence>
<protein>
    <recommendedName>
        <fullName evidence="3">D-xylose 1-dehydrogenase (NADP(+), D-xylono-1,5-lactone-forming)</fullName>
        <ecNumber evidence="3">1.1.1.179</ecNumber>
    </recommendedName>
    <alternativeName>
        <fullName evidence="4">D-xylose-NADP dehydrogenase</fullName>
    </alternativeName>
</protein>
<evidence type="ECO:0000256" key="2">
    <source>
        <dbReference type="ARBA" id="ARBA00023002"/>
    </source>
</evidence>
<dbReference type="InParanoid" id="K5WUP2"/>
<dbReference type="HOGENOM" id="CLU_023194_5_2_1"/>
<dbReference type="GeneID" id="18912922"/>
<dbReference type="AlphaFoldDB" id="K5WUP2"/>
<keyword evidence="9" id="KW-1185">Reference proteome</keyword>
<dbReference type="Proteomes" id="UP000008370">
    <property type="component" value="Unassembled WGS sequence"/>
</dbReference>
<comment type="catalytic activity">
    <reaction evidence="5">
        <text>D-xylose + NADP(+) = D-xylono-1,5-lactone + NADPH + H(+)</text>
        <dbReference type="Rhea" id="RHEA:22000"/>
        <dbReference type="ChEBI" id="CHEBI:15378"/>
        <dbReference type="ChEBI" id="CHEBI:15867"/>
        <dbReference type="ChEBI" id="CHEBI:53455"/>
        <dbReference type="ChEBI" id="CHEBI:57783"/>
        <dbReference type="ChEBI" id="CHEBI:58349"/>
        <dbReference type="EC" id="1.1.1.179"/>
    </reaction>
</comment>
<dbReference type="OrthoDB" id="64915at2759"/>
<feature type="domain" description="Gfo/Idh/MocA-like oxidoreductase N-terminal" evidence="6">
    <location>
        <begin position="29"/>
        <end position="149"/>
    </location>
</feature>
<evidence type="ECO:0000256" key="3">
    <source>
        <dbReference type="ARBA" id="ARBA00038984"/>
    </source>
</evidence>
<evidence type="ECO:0000313" key="8">
    <source>
        <dbReference type="EMBL" id="EKM54182.1"/>
    </source>
</evidence>
<dbReference type="SUPFAM" id="SSF55347">
    <property type="entry name" value="Glyceraldehyde-3-phosphate dehydrogenase-like, C-terminal domain"/>
    <property type="match status" value="1"/>
</dbReference>
<dbReference type="KEGG" id="pco:PHACADRAFT_210000"/>
<reference evidence="8 9" key="1">
    <citation type="journal article" date="2012" name="BMC Genomics">
        <title>Comparative genomics of the white-rot fungi, Phanerochaete carnosa and P. chrysosporium, to elucidate the genetic basis of the distinct wood types they colonize.</title>
        <authorList>
            <person name="Suzuki H."/>
            <person name="MacDonald J."/>
            <person name="Syed K."/>
            <person name="Salamov A."/>
            <person name="Hori C."/>
            <person name="Aerts A."/>
            <person name="Henrissat B."/>
            <person name="Wiebenga A."/>
            <person name="vanKuyk P.A."/>
            <person name="Barry K."/>
            <person name="Lindquist E."/>
            <person name="LaButti K."/>
            <person name="Lapidus A."/>
            <person name="Lucas S."/>
            <person name="Coutinho P."/>
            <person name="Gong Y."/>
            <person name="Samejima M."/>
            <person name="Mahadevan R."/>
            <person name="Abou-Zaid M."/>
            <person name="de Vries R.P."/>
            <person name="Igarashi K."/>
            <person name="Yadav J.S."/>
            <person name="Grigoriev I.V."/>
            <person name="Master E.R."/>
        </authorList>
    </citation>
    <scope>NUCLEOTIDE SEQUENCE [LARGE SCALE GENOMIC DNA]</scope>
    <source>
        <strain evidence="8 9">HHB-10118-sp</strain>
    </source>
</reference>
<dbReference type="InterPro" id="IPR050984">
    <property type="entry name" value="Gfo/Idh/MocA_domain"/>
</dbReference>
<dbReference type="InterPro" id="IPR000683">
    <property type="entry name" value="Gfo/Idh/MocA-like_OxRdtase_N"/>
</dbReference>
<dbReference type="Gene3D" id="3.40.50.720">
    <property type="entry name" value="NAD(P)-binding Rossmann-like Domain"/>
    <property type="match status" value="1"/>
</dbReference>
<dbReference type="EC" id="1.1.1.179" evidence="3"/>
<keyword evidence="2" id="KW-0560">Oxidoreductase</keyword>
<dbReference type="GO" id="GO:0000166">
    <property type="term" value="F:nucleotide binding"/>
    <property type="evidence" value="ECO:0007669"/>
    <property type="project" value="InterPro"/>
</dbReference>